<keyword evidence="4" id="KW-0472">Membrane</keyword>
<dbReference type="PANTHER" id="PTHR46296">
    <property type="entry name" value="BNAA05G37250D PROTEIN"/>
    <property type="match status" value="1"/>
</dbReference>
<feature type="domain" description="C2" evidence="5">
    <location>
        <begin position="535"/>
        <end position="654"/>
    </location>
</feature>
<dbReference type="SMART" id="SM00239">
    <property type="entry name" value="C2"/>
    <property type="match status" value="2"/>
</dbReference>
<dbReference type="InterPro" id="IPR011993">
    <property type="entry name" value="PH-like_dom_sf"/>
</dbReference>
<dbReference type="AlphaFoldDB" id="A0A3L6DCA5"/>
<evidence type="ECO:0000256" key="4">
    <source>
        <dbReference type="ARBA" id="ARBA00023136"/>
    </source>
</evidence>
<accession>A0A3L6DB00</accession>
<evidence type="ECO:0000313" key="9">
    <source>
        <dbReference type="Proteomes" id="UP000251960"/>
    </source>
</evidence>
<dbReference type="InterPro" id="IPR004182">
    <property type="entry name" value="GRAM"/>
</dbReference>
<dbReference type="InterPro" id="IPR000008">
    <property type="entry name" value="C2_dom"/>
</dbReference>
<feature type="domain" description="VASt" evidence="6">
    <location>
        <begin position="868"/>
        <end position="1068"/>
    </location>
</feature>
<dbReference type="Pfam" id="PF00168">
    <property type="entry name" value="C2"/>
    <property type="match status" value="2"/>
</dbReference>
<sequence>MRLVVRVIEARGLPPTDADGTREPYAKAQLGKQRAKTKVMRKTLCPVWDEEFTFRVGDLSDNLLVSVLDEDRYFADDVLGQVKVPLTAVLDADNRTLGMQWYQLQPKSKKSKLKDCGEIHLSVSLAQNYSDETTAHWASDDHDLASNSDKSTELVKGSSFSNIPIEVRTQVSEVDETEVAKEDKSNAAPSFVNKLYQMFNSKPKDAEASAPSSSKLNDASDITEEMLSTNSEAPDKQDLDASASMSFDELLKAFGSRGEGKEMPENLSGGVVLDQVYAVAPSDLNTLLFSPSSDFLQSLAEIQGTTALEIQQWRLENDGEILRRVVSYTKAPTKLVKAVKATEDMTYLKADREMFAVLADVSTPDVPFGNTFRVEVLTCIIPGPELPDDEKSSRLMVSWRINFVQSTMMKSMVENGAKQGLKDNYVQFSELLAKNFRPVDAKDTTYSNEVLSSVQPEQESDWKLAFRVFGNFTLFSSVFAFVYVSAHIFLTSPSIIQGLEFPGLDLPDSVGEVVVCGVLILQGQRVLNMVARFIQAKRQRGSDHGVKAQGDGWLLTVALMEGTNMAATKSSDYSDPYVVFTCNGKTKTSSIKFHTLEPQWNEIFEFDAMEDPPSVMEIHVYDFDGPFDKVASLGHTEVNFLKYNNISKLADIWIPLKGKLAQACQSKLHLRIFLNNTRGTEVVKDYLDKMEKEVGKKIAMRSPHTNLAFQKIFSLPPEEFLINYFTCHLKRKMLTQGRLFLSPRIFGFYTNIFGHKTKFFLLWEDIEDILLVPATLSLMGSPSLVIILRKGRGMDAKHGAKQLDSQGRLNFHFQSFVSFNVAHKTITALWKARSLTPEQKVELVEEESETEEFQNVEGESFLGIEDAKMSGVFSSTKPFDVTTLMGIFEGGPLECRVMEKVGCMDYSVTAWEPVRADIYQRQVHYKFDKKSVRHGGEAMSTQQKSPLPNKNGWLVEEVMTLEGIPVGECFNVRADSLVFFYTNFNLDNLECVLVLSLHSFSLFHGNPMLHIRYQLENNVSKQKTCTIQVSIGIVWLKNCKNRKKITQDIATNASSRLKKIFSQFEKEPIPAK</sequence>
<evidence type="ECO:0000256" key="2">
    <source>
        <dbReference type="ARBA" id="ARBA00022692"/>
    </source>
</evidence>
<dbReference type="EMBL" id="NCVQ01000010">
    <property type="protein sequence ID" value="PWZ05773.1"/>
    <property type="molecule type" value="Genomic_DNA"/>
</dbReference>
<dbReference type="GO" id="GO:0016020">
    <property type="term" value="C:membrane"/>
    <property type="evidence" value="ECO:0007669"/>
    <property type="project" value="UniProtKB-SubCell"/>
</dbReference>
<dbReference type="InterPro" id="IPR031968">
    <property type="entry name" value="VASt"/>
</dbReference>
<evidence type="ECO:0000259" key="5">
    <source>
        <dbReference type="PROSITE" id="PS50004"/>
    </source>
</evidence>
<protein>
    <submittedName>
        <fullName evidence="8">C2 and GRAM domain-containing protein</fullName>
    </submittedName>
</protein>
<evidence type="ECO:0000256" key="3">
    <source>
        <dbReference type="ARBA" id="ARBA00022989"/>
    </source>
</evidence>
<gene>
    <name evidence="7" type="ORF">Zm00014a_041277</name>
</gene>
<dbReference type="EMBL" id="NCVQ01000010">
    <property type="protein sequence ID" value="PWZ05772.1"/>
    <property type="molecule type" value="Genomic_DNA"/>
</dbReference>
<keyword evidence="3" id="KW-1133">Transmembrane helix</keyword>
<dbReference type="ExpressionAtlas" id="A0A3L6DCA5">
    <property type="expression patterns" value="baseline and differential"/>
</dbReference>
<dbReference type="PANTHER" id="PTHR46296:SF8">
    <property type="entry name" value="OS06G0297800 PROTEIN"/>
    <property type="match status" value="1"/>
</dbReference>
<dbReference type="Pfam" id="PF02893">
    <property type="entry name" value="GRAM"/>
    <property type="match status" value="1"/>
</dbReference>
<feature type="domain" description="C2" evidence="5">
    <location>
        <begin position="1"/>
        <end position="102"/>
    </location>
</feature>
<evidence type="ECO:0000256" key="1">
    <source>
        <dbReference type="ARBA" id="ARBA00004167"/>
    </source>
</evidence>
<dbReference type="Gene3D" id="2.30.29.30">
    <property type="entry name" value="Pleckstrin-homology domain (PH domain)/Phosphotyrosine-binding domain (PTB)"/>
    <property type="match status" value="1"/>
</dbReference>
<dbReference type="Proteomes" id="UP000251960">
    <property type="component" value="Chromosome 9"/>
</dbReference>
<organism evidence="7">
    <name type="scientific">Zea mays</name>
    <name type="common">Maize</name>
    <dbReference type="NCBI Taxonomy" id="4577"/>
    <lineage>
        <taxon>Eukaryota</taxon>
        <taxon>Viridiplantae</taxon>
        <taxon>Streptophyta</taxon>
        <taxon>Embryophyta</taxon>
        <taxon>Tracheophyta</taxon>
        <taxon>Spermatophyta</taxon>
        <taxon>Magnoliopsida</taxon>
        <taxon>Liliopsida</taxon>
        <taxon>Poales</taxon>
        <taxon>Poaceae</taxon>
        <taxon>PACMAD clade</taxon>
        <taxon>Panicoideae</taxon>
        <taxon>Andropogonodae</taxon>
        <taxon>Andropogoneae</taxon>
        <taxon>Tripsacinae</taxon>
        <taxon>Zea</taxon>
    </lineage>
</organism>
<dbReference type="Pfam" id="PF16016">
    <property type="entry name" value="VASt"/>
    <property type="match status" value="2"/>
</dbReference>
<dbReference type="PROSITE" id="PS51778">
    <property type="entry name" value="VAST"/>
    <property type="match status" value="2"/>
</dbReference>
<reference evidence="7 9" key="1">
    <citation type="journal article" date="2018" name="Nat. Genet.">
        <title>Extensive intraspecific gene order and gene structural variations between Mo17 and other maize genomes.</title>
        <authorList>
            <person name="Sun S."/>
            <person name="Zhou Y."/>
            <person name="Chen J."/>
            <person name="Shi J."/>
            <person name="Zhao H."/>
            <person name="Zhao H."/>
            <person name="Song W."/>
            <person name="Zhang M."/>
            <person name="Cui Y."/>
            <person name="Dong X."/>
            <person name="Liu H."/>
            <person name="Ma X."/>
            <person name="Jiao Y."/>
            <person name="Wang B."/>
            <person name="Wei X."/>
            <person name="Stein J.C."/>
            <person name="Glaubitz J.C."/>
            <person name="Lu F."/>
            <person name="Yu G."/>
            <person name="Liang C."/>
            <person name="Fengler K."/>
            <person name="Li B."/>
            <person name="Rafalski A."/>
            <person name="Schnable P.S."/>
            <person name="Ware D.H."/>
            <person name="Buckler E.S."/>
            <person name="Lai J."/>
        </authorList>
    </citation>
    <scope>NUCLEOTIDE SEQUENCE [LARGE SCALE GENOMIC DNA]</scope>
    <source>
        <strain evidence="9">cv. Missouri 17</strain>
        <tissue evidence="7">Seedling</tissue>
    </source>
</reference>
<dbReference type="SMART" id="SM00568">
    <property type="entry name" value="GRAM"/>
    <property type="match status" value="1"/>
</dbReference>
<dbReference type="InterPro" id="IPR044511">
    <property type="entry name" value="At1g03370/At5g50170-like"/>
</dbReference>
<evidence type="ECO:0000259" key="6">
    <source>
        <dbReference type="PROSITE" id="PS51778"/>
    </source>
</evidence>
<dbReference type="Gene3D" id="2.60.40.150">
    <property type="entry name" value="C2 domain"/>
    <property type="match status" value="2"/>
</dbReference>
<feature type="domain" description="VASt" evidence="6">
    <location>
        <begin position="268"/>
        <end position="440"/>
    </location>
</feature>
<dbReference type="SUPFAM" id="SSF49562">
    <property type="entry name" value="C2 domain (Calcium/lipid-binding domain, CaLB)"/>
    <property type="match status" value="2"/>
</dbReference>
<evidence type="ECO:0000313" key="7">
    <source>
        <dbReference type="EMBL" id="PWZ05772.1"/>
    </source>
</evidence>
<dbReference type="InterPro" id="IPR035892">
    <property type="entry name" value="C2_domain_sf"/>
</dbReference>
<proteinExistence type="predicted"/>
<keyword evidence="2" id="KW-0812">Transmembrane</keyword>
<dbReference type="PROSITE" id="PS50004">
    <property type="entry name" value="C2"/>
    <property type="match status" value="2"/>
</dbReference>
<evidence type="ECO:0000313" key="8">
    <source>
        <dbReference type="EMBL" id="PWZ05773.1"/>
    </source>
</evidence>
<dbReference type="CDD" id="cd00030">
    <property type="entry name" value="C2"/>
    <property type="match status" value="2"/>
</dbReference>
<accession>A0A3L6DCA5</accession>
<comment type="subcellular location">
    <subcellularLocation>
        <location evidence="1">Membrane</location>
        <topology evidence="1">Single-pass membrane protein</topology>
    </subcellularLocation>
</comment>
<comment type="caution">
    <text evidence="7">The sequence shown here is derived from an EMBL/GenBank/DDBJ whole genome shotgun (WGS) entry which is preliminary data.</text>
</comment>
<name>A0A3L6DCA5_MAIZE</name>